<dbReference type="RefSeq" id="WP_123212292.1">
    <property type="nucleotide sequence ID" value="NZ_RJVO01000006.1"/>
</dbReference>
<dbReference type="Pfam" id="PF07409">
    <property type="entry name" value="GP46"/>
    <property type="match status" value="1"/>
</dbReference>
<comment type="caution">
    <text evidence="1">The sequence shown here is derived from an EMBL/GenBank/DDBJ whole genome shotgun (WGS) entry which is preliminary data.</text>
</comment>
<organism evidence="1 2">
    <name type="scientific">Stagnimonas aquatica</name>
    <dbReference type="NCBI Taxonomy" id="2689987"/>
    <lineage>
        <taxon>Bacteria</taxon>
        <taxon>Pseudomonadati</taxon>
        <taxon>Pseudomonadota</taxon>
        <taxon>Gammaproteobacteria</taxon>
        <taxon>Nevskiales</taxon>
        <taxon>Nevskiaceae</taxon>
        <taxon>Stagnimonas</taxon>
    </lineage>
</organism>
<evidence type="ECO:0008006" key="3">
    <source>
        <dbReference type="Google" id="ProtNLM"/>
    </source>
</evidence>
<dbReference type="Proteomes" id="UP000282106">
    <property type="component" value="Unassembled WGS sequence"/>
</dbReference>
<proteinExistence type="predicted"/>
<evidence type="ECO:0000313" key="2">
    <source>
        <dbReference type="Proteomes" id="UP000282106"/>
    </source>
</evidence>
<protein>
    <recommendedName>
        <fullName evidence="3">Phage tail protein</fullName>
    </recommendedName>
</protein>
<accession>A0A3N0V7A9</accession>
<dbReference type="AlphaFoldDB" id="A0A3N0V7A9"/>
<sequence>MTDLALQIIDGHQVSPVLWRGDLIADDSLRGAVLVSLFTDAEASAEQLQEAGLDASPAERRGWWGDVAASASGDRIGSRLWLLARRKRLASVLPEAKRHAEDALAWLVSDGLAQTVTVTPSLGDADELLLDVEIARPAGALRYRVSTVWAANFAASPIAAAEDEAAAVAAAAAVIEHVWFVEIPEITE</sequence>
<gene>
    <name evidence="1" type="ORF">ED208_12690</name>
</gene>
<dbReference type="EMBL" id="RJVO01000006">
    <property type="protein sequence ID" value="ROH88670.1"/>
    <property type="molecule type" value="Genomic_DNA"/>
</dbReference>
<dbReference type="InParanoid" id="A0A3N0V7A9"/>
<evidence type="ECO:0000313" key="1">
    <source>
        <dbReference type="EMBL" id="ROH88670.1"/>
    </source>
</evidence>
<reference evidence="1 2" key="1">
    <citation type="submission" date="2018-10" db="EMBL/GenBank/DDBJ databases">
        <authorList>
            <person name="Chen W.-M."/>
        </authorList>
    </citation>
    <scope>NUCLEOTIDE SEQUENCE [LARGE SCALE GENOMIC DNA]</scope>
    <source>
        <strain evidence="1 2">THS-13</strain>
    </source>
</reference>
<dbReference type="InterPro" id="IPR010877">
    <property type="entry name" value="Phage_Mu_Gp46"/>
</dbReference>
<keyword evidence="2" id="KW-1185">Reference proteome</keyword>
<name>A0A3N0V7A9_9GAMM</name>